<geneLocation type="plasmid" evidence="3 5">
    <name>4</name>
</geneLocation>
<dbReference type="EMBL" id="CP002066">
    <property type="protein sequence ID" value="ADJ17211.1"/>
    <property type="molecule type" value="Genomic_DNA"/>
</dbReference>
<name>D8JCS2_HALJB</name>
<dbReference type="HOGENOM" id="CLU_1551771_0_0_2"/>
<evidence type="ECO:0000256" key="1">
    <source>
        <dbReference type="SAM" id="MobiDB-lite"/>
    </source>
</evidence>
<dbReference type="KEGG" id="hje:HacjB3_19373"/>
<evidence type="ECO:0000313" key="5">
    <source>
        <dbReference type="Proteomes" id="UP000000390"/>
    </source>
</evidence>
<dbReference type="KEGG" id="hje:HacjB3_17373"/>
<dbReference type="PATRIC" id="fig|795797.18.peg.3392"/>
<feature type="compositionally biased region" description="Acidic residues" evidence="1">
    <location>
        <begin position="148"/>
        <end position="160"/>
    </location>
</feature>
<sequence>MTGDNDSGRTKRVTFYVSENEQNALKREAQEQDKSLSAYCLQLIRRQRQLDAEEQLAEDLNVEQRLEEITQQAIDRINDSVGDVEETAEDLRDIHARSANYPLVNFRLLMRQHSPPETWIDDQFTWSRNRLREPLAEHDPLDGLMTDDSSDDSSDESEDRDDGKVTDIDDLI</sequence>
<evidence type="ECO:0000313" key="2">
    <source>
        <dbReference type="EMBL" id="ADJ16817.1"/>
    </source>
</evidence>
<dbReference type="Proteomes" id="UP000000390">
    <property type="component" value="Plasmid 2"/>
</dbReference>
<dbReference type="Proteomes" id="UP000000390">
    <property type="component" value="Plasmid 4"/>
</dbReference>
<dbReference type="GeneID" id="9421264"/>
<organism evidence="2 5">
    <name type="scientific">Halalkalicoccus jeotgali (strain DSM 18796 / CECT 7217 / JCM 14584 / KCTC 4019 / B3)</name>
    <dbReference type="NCBI Taxonomy" id="795797"/>
    <lineage>
        <taxon>Archaea</taxon>
        <taxon>Methanobacteriati</taxon>
        <taxon>Methanobacteriota</taxon>
        <taxon>Stenosarchaea group</taxon>
        <taxon>Halobacteria</taxon>
        <taxon>Halobacteriales</taxon>
        <taxon>Halococcaceae</taxon>
        <taxon>Halalkalicoccus</taxon>
    </lineage>
</organism>
<keyword evidence="2" id="KW-0614">Plasmid</keyword>
<reference evidence="2 5" key="1">
    <citation type="journal article" date="2010" name="J. Bacteriol.">
        <title>Complete genome sequence of Halalkalicoccus jeotgali B3(T), an extremely halophilic archaeon.</title>
        <authorList>
            <person name="Roh S.W."/>
            <person name="Nam Y.D."/>
            <person name="Nam S.H."/>
            <person name="Choi S.H."/>
            <person name="Park H.S."/>
            <person name="Bae J.W."/>
        </authorList>
    </citation>
    <scope>NUCLEOTIDE SEQUENCE [LARGE SCALE GENOMIC DNA]</scope>
    <source>
        <strain evidence="2">B3</strain>
        <strain evidence="5">DSM 18796 / CECT 7217 / JCM 14584 / KCTC 4019 / B3</strain>
        <plasmid evidence="5">2</plasmid>
        <plasmid evidence="5">4</plasmid>
    </source>
</reference>
<evidence type="ECO:0000313" key="4">
    <source>
        <dbReference type="EMBL" id="ELY41654.1"/>
    </source>
</evidence>
<dbReference type="RefSeq" id="WP_008413576.1">
    <property type="nucleotide sequence ID" value="NC_014299.1"/>
</dbReference>
<dbReference type="eggNOG" id="arCOG10343">
    <property type="taxonomic scope" value="Archaea"/>
</dbReference>
<dbReference type="OrthoDB" id="376193at2157"/>
<feature type="region of interest" description="Disordered" evidence="1">
    <location>
        <begin position="135"/>
        <end position="172"/>
    </location>
</feature>
<keyword evidence="6" id="KW-1185">Reference proteome</keyword>
<evidence type="ECO:0000313" key="6">
    <source>
        <dbReference type="Proteomes" id="UP000011645"/>
    </source>
</evidence>
<reference evidence="4 6" key="2">
    <citation type="journal article" date="2014" name="PLoS Genet.">
        <title>Phylogenetically driven sequencing of extremely halophilic archaea reveals strategies for static and dynamic osmo-response.</title>
        <authorList>
            <person name="Becker E.A."/>
            <person name="Seitzer P.M."/>
            <person name="Tritt A."/>
            <person name="Larsen D."/>
            <person name="Krusor M."/>
            <person name="Yao A.I."/>
            <person name="Wu D."/>
            <person name="Madern D."/>
            <person name="Eisen J.A."/>
            <person name="Darling A.E."/>
            <person name="Facciotti M.T."/>
        </authorList>
    </citation>
    <scope>NUCLEOTIDE SEQUENCE [LARGE SCALE GENOMIC DNA]</scope>
    <source>
        <strain evidence="4">B3</strain>
        <strain evidence="6">DSM 18796 / CECT 7217 / JCM 14584 / KCTC 4019 / B3</strain>
    </source>
</reference>
<accession>D8JCS2</accession>
<dbReference type="Proteomes" id="UP000011645">
    <property type="component" value="Unassembled WGS sequence"/>
</dbReference>
<protein>
    <submittedName>
        <fullName evidence="2">Uncharacterized protein</fullName>
    </submittedName>
</protein>
<proteinExistence type="predicted"/>
<geneLocation type="plasmid" evidence="2 5">
    <name>2</name>
</geneLocation>
<gene>
    <name evidence="2" type="ordered locus">HacjB3_17373</name>
    <name evidence="3" type="ordered locus">HacjB3_19373</name>
    <name evidence="4" type="ORF">C497_00155</name>
</gene>
<dbReference type="EMBL" id="AOHV01000002">
    <property type="protein sequence ID" value="ELY41654.1"/>
    <property type="molecule type" value="Genomic_DNA"/>
</dbReference>
<feature type="compositionally biased region" description="Basic and acidic residues" evidence="1">
    <location>
        <begin position="161"/>
        <end position="172"/>
    </location>
</feature>
<dbReference type="AlphaFoldDB" id="D8JCS2"/>
<dbReference type="EMBL" id="CP002064">
    <property type="protein sequence ID" value="ADJ16817.1"/>
    <property type="molecule type" value="Genomic_DNA"/>
</dbReference>
<evidence type="ECO:0000313" key="3">
    <source>
        <dbReference type="EMBL" id="ADJ17211.1"/>
    </source>
</evidence>